<feature type="region of interest" description="Disordered" evidence="1">
    <location>
        <begin position="1"/>
        <end position="62"/>
    </location>
</feature>
<dbReference type="EMBL" id="MFKF01000338">
    <property type="protein sequence ID" value="OGG46160.1"/>
    <property type="molecule type" value="Genomic_DNA"/>
</dbReference>
<reference evidence="2 3" key="1">
    <citation type="journal article" date="2016" name="Nat. Commun.">
        <title>Thousands of microbial genomes shed light on interconnected biogeochemical processes in an aquifer system.</title>
        <authorList>
            <person name="Anantharaman K."/>
            <person name="Brown C.T."/>
            <person name="Hug L.A."/>
            <person name="Sharon I."/>
            <person name="Castelle C.J."/>
            <person name="Probst A.J."/>
            <person name="Thomas B.C."/>
            <person name="Singh A."/>
            <person name="Wilkins M.J."/>
            <person name="Karaoz U."/>
            <person name="Brodie E.L."/>
            <person name="Williams K.H."/>
            <person name="Hubbard S.S."/>
            <person name="Banfield J.F."/>
        </authorList>
    </citation>
    <scope>NUCLEOTIDE SEQUENCE [LARGE SCALE GENOMIC DNA]</scope>
    <source>
        <strain evidence="3">RIFCSPLOWO2_12_FULL_64_10</strain>
    </source>
</reference>
<dbReference type="PANTHER" id="PTHR47406:SF2">
    <property type="entry name" value="ALPHA GLUCURONIDASE N-TERMINAL DOMAIN-CONTAINING PROTEIN"/>
    <property type="match status" value="1"/>
</dbReference>
<organism evidence="2 3">
    <name type="scientific">Handelsmanbacteria sp. (strain RIFCSPLOWO2_12_FULL_64_10)</name>
    <dbReference type="NCBI Taxonomy" id="1817868"/>
    <lineage>
        <taxon>Bacteria</taxon>
        <taxon>Candidatus Handelsmaniibacteriota</taxon>
    </lineage>
</organism>
<dbReference type="PANTHER" id="PTHR47406">
    <property type="entry name" value="COAGULATION FACTOR 5/8 TYPE, C-TERMINAL"/>
    <property type="match status" value="1"/>
</dbReference>
<sequence length="1010" mass="113071">MKESQNSVPNGGFEAGSLGPEAKGLAPNGWATSSGSPQPLETVHESRPGSEGARCLKIHGDDRNRDGGVHSVLISLDPDRPLQVSAWVRGGGAVSAAVGLCFGVAWYDADRQPIPTPDGRNTTYLVEGYQENRWARVGQTFYPSARTSDERGQITRQEPYSPDRIPADAAFFEVGVFTVDYPRPAYADDILATQEIVPSDWVVGWEGPEDAKKGAQELARVASKVLGTDVVALPWQERPAKQTFVVTDARHAPPELAKRLEGKRRDAFLIQYPTKLKGREVCLLIANDEKACDFPVYHFLTRYMGVEWVGPDPLGEVLTLQPGWRIPERIDDLQNPDFEHRYWQAHGMNIRRWLAGSFRMQFHHNLGQVFDPVKHKDQPDLYPFYDGQRHVPDPEKNRFSGWQPCTGNPKAVEIAAQYGLDFLRDNPDKVSFSLSVNDGGVGSCMCDLCRAQDSPDAFDWGAANLSNRFFRFYNAVLEKTLEKNPNAYVAALGYGRAKIPPTGIRVHPRVLVFSVCDNSNVEPDYVERQKLWKASGATPCLYMWCWDGGFMSVRHYPHALRDAIRASYEMGGFGFYCEDITSWAAGAPKFYALARLLWDTKSDVDELMNRYMRLAFGEEAAPAVRAYFDRWEAVWEHGGKTYRYNTGREWRSAAHLNDLTREDLTAMDEALSRAGRAKATPEQKRRLEYVETYYRWLRVNADQYLVTRELSNEAWVSGRTPEEVMRETERGLGLTGAFDEMWKNVISADRTGWLLSARYFKDPQEPWTRLYEPIRREVLAAYDPAVDRAFDAITKDLLRSQSKGRVIAFWAGQGEAHPELAKWVRTQVHLLSRGPGANLLQNGSFERGDPGSPPAIPEWDPYSTGAGTTAEHAWSATEGRDGGGAAAVGRAWVGGLRRTIPTKEGGRYRVSGWYRTEWITESGLHHTLFWGVGGGRWPLSPTGGAWRQFSTTFTATSNGTGLNLISQGQKKGEWTWFDDVEAVEIGPAAPALDEKQAPAGRKSDSPHMGE</sequence>
<evidence type="ECO:0008006" key="4">
    <source>
        <dbReference type="Google" id="ProtNLM"/>
    </source>
</evidence>
<dbReference type="Pfam" id="PF16126">
    <property type="entry name" value="DUF4838"/>
    <property type="match status" value="1"/>
</dbReference>
<accession>A0A1F6CAT8</accession>
<dbReference type="Gene3D" id="2.60.120.260">
    <property type="entry name" value="Galactose-binding domain-like"/>
    <property type="match status" value="2"/>
</dbReference>
<feature type="compositionally biased region" description="Basic and acidic residues" evidence="1">
    <location>
        <begin position="992"/>
        <end position="1010"/>
    </location>
</feature>
<dbReference type="InterPro" id="IPR032287">
    <property type="entry name" value="DUF4838"/>
</dbReference>
<feature type="compositionally biased region" description="Polar residues" evidence="1">
    <location>
        <begin position="30"/>
        <end position="39"/>
    </location>
</feature>
<evidence type="ECO:0000313" key="2">
    <source>
        <dbReference type="EMBL" id="OGG46160.1"/>
    </source>
</evidence>
<proteinExistence type="predicted"/>
<comment type="caution">
    <text evidence="2">The sequence shown here is derived from an EMBL/GenBank/DDBJ whole genome shotgun (WGS) entry which is preliminary data.</text>
</comment>
<protein>
    <recommendedName>
        <fullName evidence="4">CBM-cenC domain-containing protein</fullName>
    </recommendedName>
</protein>
<dbReference type="Proteomes" id="UP000178606">
    <property type="component" value="Unassembled WGS sequence"/>
</dbReference>
<gene>
    <name evidence="2" type="ORF">A3F84_26130</name>
</gene>
<evidence type="ECO:0000256" key="1">
    <source>
        <dbReference type="SAM" id="MobiDB-lite"/>
    </source>
</evidence>
<name>A0A1F6CAT8_HANXR</name>
<dbReference type="AlphaFoldDB" id="A0A1F6CAT8"/>
<evidence type="ECO:0000313" key="3">
    <source>
        <dbReference type="Proteomes" id="UP000178606"/>
    </source>
</evidence>
<feature type="region of interest" description="Disordered" evidence="1">
    <location>
        <begin position="987"/>
        <end position="1010"/>
    </location>
</feature>